<dbReference type="PRINTS" id="PR00834">
    <property type="entry name" value="PROTEASES2C"/>
</dbReference>
<dbReference type="InterPro" id="IPR036034">
    <property type="entry name" value="PDZ_sf"/>
</dbReference>
<dbReference type="GO" id="GO:0006508">
    <property type="term" value="P:proteolysis"/>
    <property type="evidence" value="ECO:0007669"/>
    <property type="project" value="UniProtKB-KW"/>
</dbReference>
<dbReference type="GO" id="GO:0042597">
    <property type="term" value="C:periplasmic space"/>
    <property type="evidence" value="ECO:0007669"/>
    <property type="project" value="UniProtKB-SubCell"/>
</dbReference>
<dbReference type="Gene3D" id="2.40.10.120">
    <property type="match status" value="1"/>
</dbReference>
<dbReference type="EMBL" id="WEHX01000004">
    <property type="protein sequence ID" value="KAB7662780.1"/>
    <property type="molecule type" value="Genomic_DNA"/>
</dbReference>
<accession>A0A6I1EYF3</accession>
<dbReference type="PANTHER" id="PTHR22939:SF130">
    <property type="entry name" value="PERIPLASMIC SERINE ENDOPROTEASE DEGP-LIKE-RELATED"/>
    <property type="match status" value="1"/>
</dbReference>
<evidence type="ECO:0000256" key="8">
    <source>
        <dbReference type="ARBA" id="ARBA00022737"/>
    </source>
</evidence>
<dbReference type="FunFam" id="2.40.10.120:FF:000007">
    <property type="entry name" value="Periplasmic serine endoprotease DegP-like"/>
    <property type="match status" value="1"/>
</dbReference>
<dbReference type="SUPFAM" id="SSF50494">
    <property type="entry name" value="Trypsin-like serine proteases"/>
    <property type="match status" value="1"/>
</dbReference>
<feature type="signal peptide" evidence="16">
    <location>
        <begin position="1"/>
        <end position="27"/>
    </location>
</feature>
<evidence type="ECO:0000256" key="16">
    <source>
        <dbReference type="SAM" id="SignalP"/>
    </source>
</evidence>
<evidence type="ECO:0000256" key="5">
    <source>
        <dbReference type="ARBA" id="ARBA00013958"/>
    </source>
</evidence>
<dbReference type="Proteomes" id="UP000430564">
    <property type="component" value="Unassembled WGS sequence"/>
</dbReference>
<feature type="active site" description="Charge relay system" evidence="14">
    <location>
        <position position="123"/>
    </location>
</feature>
<dbReference type="AlphaFoldDB" id="A0A6I1EYF3"/>
<feature type="active site" description="Charge relay system" evidence="14">
    <location>
        <position position="153"/>
    </location>
</feature>
<evidence type="ECO:0000256" key="14">
    <source>
        <dbReference type="PIRSR" id="PIRSR611782-1"/>
    </source>
</evidence>
<evidence type="ECO:0000256" key="12">
    <source>
        <dbReference type="ARBA" id="ARBA00023016"/>
    </source>
</evidence>
<keyword evidence="8" id="KW-0677">Repeat</keyword>
<dbReference type="InterPro" id="IPR009003">
    <property type="entry name" value="Peptidase_S1_PA"/>
</dbReference>
<keyword evidence="9" id="KW-0574">Periplasm</keyword>
<dbReference type="SUPFAM" id="SSF50156">
    <property type="entry name" value="PDZ domain-like"/>
    <property type="match status" value="2"/>
</dbReference>
<dbReference type="InterPro" id="IPR001478">
    <property type="entry name" value="PDZ"/>
</dbReference>
<dbReference type="SMART" id="SM00228">
    <property type="entry name" value="PDZ"/>
    <property type="match status" value="2"/>
</dbReference>
<keyword evidence="12" id="KW-0346">Stress response</keyword>
<proteinExistence type="inferred from homology"/>
<keyword evidence="10" id="KW-0378">Hydrolase</keyword>
<evidence type="ECO:0000256" key="2">
    <source>
        <dbReference type="ARBA" id="ARBA00004418"/>
    </source>
</evidence>
<comment type="catalytic activity">
    <reaction evidence="1">
        <text>Acts on substrates that are at least partially unfolded. The cleavage site P1 residue is normally between a pair of hydrophobic residues, such as Val-|-Val.</text>
        <dbReference type="EC" id="3.4.21.107"/>
    </reaction>
</comment>
<feature type="chain" id="PRO_5039510137" description="Probable periplasmic serine endoprotease DegP-like" evidence="16">
    <location>
        <begin position="28"/>
        <end position="477"/>
    </location>
</feature>
<evidence type="ECO:0000256" key="13">
    <source>
        <dbReference type="ARBA" id="ARBA00032850"/>
    </source>
</evidence>
<name>A0A6I1EYF3_9BURK</name>
<dbReference type="PANTHER" id="PTHR22939">
    <property type="entry name" value="SERINE PROTEASE FAMILY S1C HTRA-RELATED"/>
    <property type="match status" value="1"/>
</dbReference>
<protein>
    <recommendedName>
        <fullName evidence="5">Probable periplasmic serine endoprotease DegP-like</fullName>
        <ecNumber evidence="4">3.4.21.107</ecNumber>
    </recommendedName>
    <alternativeName>
        <fullName evidence="13">Protease Do</fullName>
    </alternativeName>
</protein>
<evidence type="ECO:0000256" key="11">
    <source>
        <dbReference type="ARBA" id="ARBA00022825"/>
    </source>
</evidence>
<evidence type="ECO:0000313" key="18">
    <source>
        <dbReference type="EMBL" id="KAB7662780.1"/>
    </source>
</evidence>
<sequence>MKSFTKTTLVAALSAALILAAPLSASAADSEQQTAQSVTQLPNFVKLVEDNGPGVVNISVIKNARTVSVPFGIPGMDERHADIFRRFGFPMPFGGGEEEIPEQRGTGSGFIISDDGLIMTNAHVVEGADRIVVRLTDKREFTGKVLGTDKQTDIAIVKIDAKNLPVLKIGDSQKLKVGEWVAAIGSPFGLDNTVTAGIVSALSRNLPTDQYVPFIQTDVAVNPGNSGGPLFNMAGEVVGINSQIFSTSGGFMGLSFAIPIDLAMQIKDQLVKDGRVTRGYVGVYIQQITQELADSFALKAPEGALVTKVEKGSPAEKAGLKAGDVITEFNGRKITSSVSLPMLVSSVRPGTKAELTVIRDKKEQKLSITIGTNPNSDQSAGGAAKENGHRLGIEGRILTDEESREADTTGLLITKVGKFASSVGLAPGDIIVSANGKLVKSAEDLQKACREDKVLLLVQRDGGRIFIPVRFDKDQKK</sequence>
<dbReference type="CDD" id="cd10839">
    <property type="entry name" value="cpPDZ1_DegP-like"/>
    <property type="match status" value="1"/>
</dbReference>
<feature type="binding site" evidence="15">
    <location>
        <position position="123"/>
    </location>
    <ligand>
        <name>substrate</name>
    </ligand>
</feature>
<evidence type="ECO:0000256" key="4">
    <source>
        <dbReference type="ARBA" id="ARBA00013035"/>
    </source>
</evidence>
<evidence type="ECO:0000256" key="10">
    <source>
        <dbReference type="ARBA" id="ARBA00022801"/>
    </source>
</evidence>
<dbReference type="InterPro" id="IPR041489">
    <property type="entry name" value="PDZ_6"/>
</dbReference>
<dbReference type="Pfam" id="PF13180">
    <property type="entry name" value="PDZ_2"/>
    <property type="match status" value="1"/>
</dbReference>
<feature type="domain" description="PDZ" evidence="17">
    <location>
        <begin position="270"/>
        <end position="348"/>
    </location>
</feature>
<evidence type="ECO:0000256" key="6">
    <source>
        <dbReference type="ARBA" id="ARBA00022670"/>
    </source>
</evidence>
<feature type="active site" description="Charge relay system" evidence="14">
    <location>
        <position position="226"/>
    </location>
</feature>
<keyword evidence="7 16" id="KW-0732">Signal</keyword>
<dbReference type="InterPro" id="IPR001940">
    <property type="entry name" value="Peptidase_S1C"/>
</dbReference>
<dbReference type="OrthoDB" id="9758917at2"/>
<dbReference type="EC" id="3.4.21.107" evidence="4"/>
<evidence type="ECO:0000256" key="15">
    <source>
        <dbReference type="PIRSR" id="PIRSR611782-2"/>
    </source>
</evidence>
<feature type="binding site" evidence="15">
    <location>
        <position position="153"/>
    </location>
    <ligand>
        <name>substrate</name>
    </ligand>
</feature>
<keyword evidence="11" id="KW-0720">Serine protease</keyword>
<evidence type="ECO:0000256" key="3">
    <source>
        <dbReference type="ARBA" id="ARBA00010541"/>
    </source>
</evidence>
<reference evidence="18 19" key="1">
    <citation type="submission" date="2019-10" db="EMBL/GenBank/DDBJ databases">
        <title>Genome diversity of Sutterella seckii.</title>
        <authorList>
            <person name="Chaplin A.V."/>
            <person name="Sokolova S.R."/>
            <person name="Mosin K.A."/>
            <person name="Ivanova E.L."/>
            <person name="Kochetkova T.O."/>
            <person name="Goltsov A.Y."/>
            <person name="Trofimov D.Y."/>
            <person name="Efimov B.A."/>
        </authorList>
    </citation>
    <scope>NUCLEOTIDE SEQUENCE [LARGE SCALE GENOMIC DNA]</scope>
    <source>
        <strain evidence="18 19">ASD393</strain>
    </source>
</reference>
<evidence type="ECO:0000256" key="1">
    <source>
        <dbReference type="ARBA" id="ARBA00001772"/>
    </source>
</evidence>
<evidence type="ECO:0000256" key="7">
    <source>
        <dbReference type="ARBA" id="ARBA00022729"/>
    </source>
</evidence>
<dbReference type="Gene3D" id="2.30.42.10">
    <property type="match status" value="2"/>
</dbReference>
<dbReference type="GO" id="GO:0004252">
    <property type="term" value="F:serine-type endopeptidase activity"/>
    <property type="evidence" value="ECO:0007669"/>
    <property type="project" value="InterPro"/>
</dbReference>
<dbReference type="PROSITE" id="PS50106">
    <property type="entry name" value="PDZ"/>
    <property type="match status" value="1"/>
</dbReference>
<dbReference type="Pfam" id="PF17820">
    <property type="entry name" value="PDZ_6"/>
    <property type="match status" value="1"/>
</dbReference>
<evidence type="ECO:0000256" key="9">
    <source>
        <dbReference type="ARBA" id="ARBA00022764"/>
    </source>
</evidence>
<comment type="caution">
    <text evidence="18">The sequence shown here is derived from an EMBL/GenBank/DDBJ whole genome shotgun (WGS) entry which is preliminary data.</text>
</comment>
<comment type="similarity">
    <text evidence="3">Belongs to the peptidase S1C family.</text>
</comment>
<organism evidence="18 19">
    <name type="scientific">Sutterella seckii</name>
    <dbReference type="NCBI Taxonomy" id="1944635"/>
    <lineage>
        <taxon>Bacteria</taxon>
        <taxon>Pseudomonadati</taxon>
        <taxon>Pseudomonadota</taxon>
        <taxon>Betaproteobacteria</taxon>
        <taxon>Burkholderiales</taxon>
        <taxon>Sutterellaceae</taxon>
        <taxon>Sutterella</taxon>
    </lineage>
</organism>
<gene>
    <name evidence="18" type="ORF">GBM95_01505</name>
</gene>
<comment type="subcellular location">
    <subcellularLocation>
        <location evidence="2">Periplasm</location>
    </subcellularLocation>
</comment>
<feature type="binding site" evidence="15">
    <location>
        <begin position="224"/>
        <end position="226"/>
    </location>
    <ligand>
        <name>substrate</name>
    </ligand>
</feature>
<dbReference type="Pfam" id="PF13365">
    <property type="entry name" value="Trypsin_2"/>
    <property type="match status" value="1"/>
</dbReference>
<dbReference type="NCBIfam" id="TIGR02037">
    <property type="entry name" value="degP_htrA_DO"/>
    <property type="match status" value="1"/>
</dbReference>
<dbReference type="InterPro" id="IPR011782">
    <property type="entry name" value="Pept_S1C_Do"/>
</dbReference>
<evidence type="ECO:0000259" key="17">
    <source>
        <dbReference type="PROSITE" id="PS50106"/>
    </source>
</evidence>
<dbReference type="RefSeq" id="WP_152157479.1">
    <property type="nucleotide sequence ID" value="NZ_WEHX01000004.1"/>
</dbReference>
<evidence type="ECO:0000313" key="19">
    <source>
        <dbReference type="Proteomes" id="UP000430564"/>
    </source>
</evidence>
<keyword evidence="6 18" id="KW-0645">Protease</keyword>